<reference evidence="1 2" key="1">
    <citation type="journal article" date="2019" name="New Phytol.">
        <title>Comparative genomics reveals unique wood-decay strategies and fruiting body development in the Schizophyllaceae.</title>
        <authorList>
            <person name="Almasi E."/>
            <person name="Sahu N."/>
            <person name="Krizsan K."/>
            <person name="Balint B."/>
            <person name="Kovacs G.M."/>
            <person name="Kiss B."/>
            <person name="Cseklye J."/>
            <person name="Drula E."/>
            <person name="Henrissat B."/>
            <person name="Nagy I."/>
            <person name="Chovatia M."/>
            <person name="Adam C."/>
            <person name="LaButti K."/>
            <person name="Lipzen A."/>
            <person name="Riley R."/>
            <person name="Grigoriev I.V."/>
            <person name="Nagy L.G."/>
        </authorList>
    </citation>
    <scope>NUCLEOTIDE SEQUENCE [LARGE SCALE GENOMIC DNA]</scope>
    <source>
        <strain evidence="1 2">NL-1724</strain>
    </source>
</reference>
<keyword evidence="2" id="KW-1185">Reference proteome</keyword>
<organism evidence="1 2">
    <name type="scientific">Schizophyllum amplum</name>
    <dbReference type="NCBI Taxonomy" id="97359"/>
    <lineage>
        <taxon>Eukaryota</taxon>
        <taxon>Fungi</taxon>
        <taxon>Dikarya</taxon>
        <taxon>Basidiomycota</taxon>
        <taxon>Agaricomycotina</taxon>
        <taxon>Agaricomycetes</taxon>
        <taxon>Agaricomycetidae</taxon>
        <taxon>Agaricales</taxon>
        <taxon>Schizophyllaceae</taxon>
        <taxon>Schizophyllum</taxon>
    </lineage>
</organism>
<proteinExistence type="predicted"/>
<dbReference type="Proteomes" id="UP000320762">
    <property type="component" value="Unassembled WGS sequence"/>
</dbReference>
<name>A0A550C0E8_9AGAR</name>
<dbReference type="EMBL" id="VDMD01000037">
    <property type="protein sequence ID" value="TRM58277.1"/>
    <property type="molecule type" value="Genomic_DNA"/>
</dbReference>
<evidence type="ECO:0000313" key="2">
    <source>
        <dbReference type="Proteomes" id="UP000320762"/>
    </source>
</evidence>
<accession>A0A550C0E8</accession>
<evidence type="ECO:0000313" key="1">
    <source>
        <dbReference type="EMBL" id="TRM58277.1"/>
    </source>
</evidence>
<dbReference type="AlphaFoldDB" id="A0A550C0E8"/>
<sequence>MTLRADICSPSMPHVVRGTLPPLYKLGWRYNIDEYCERFNGDQCDPFRLFNSKIRDFVAAQQLSREGCVEPTLNNAANSYFSASVVPELAINYTDKTCLVFLATNYATGISLVH</sequence>
<gene>
    <name evidence="1" type="ORF">BD626DRAFT_512056</name>
</gene>
<protein>
    <submittedName>
        <fullName evidence="1">Uncharacterized protein</fullName>
    </submittedName>
</protein>
<comment type="caution">
    <text evidence="1">The sequence shown here is derived from an EMBL/GenBank/DDBJ whole genome shotgun (WGS) entry which is preliminary data.</text>
</comment>